<comment type="catalytic activity">
    <reaction evidence="6">
        <text>a thymidine in DNA + NAD(+) = an N-(ADP-alpha-D-ribosyl)-thymidine in DNA + nicotinamide + H(+)</text>
        <dbReference type="Rhea" id="RHEA:71651"/>
        <dbReference type="Rhea" id="RHEA-COMP:13556"/>
        <dbReference type="Rhea" id="RHEA-COMP:18051"/>
        <dbReference type="ChEBI" id="CHEBI:15378"/>
        <dbReference type="ChEBI" id="CHEBI:17154"/>
        <dbReference type="ChEBI" id="CHEBI:57540"/>
        <dbReference type="ChEBI" id="CHEBI:137386"/>
        <dbReference type="ChEBI" id="CHEBI:191199"/>
    </reaction>
</comment>
<keyword evidence="5 6" id="KW-0238">DNA-binding</keyword>
<keyword evidence="2 6" id="KW-0328">Glycosyltransferase</keyword>
<feature type="active site" description="Proton acceptor" evidence="6">
    <location>
        <position position="49"/>
    </location>
</feature>
<comment type="similarity">
    <text evidence="6">Belongs to the DarT ADP-ribosyltransferase family.</text>
</comment>
<feature type="domain" description="DarT" evidence="7">
    <location>
        <begin position="9"/>
        <end position="189"/>
    </location>
</feature>
<dbReference type="AlphaFoldDB" id="A0A923GG86"/>
<evidence type="ECO:0000313" key="9">
    <source>
        <dbReference type="EMBL" id="MBV4540903.1"/>
    </source>
</evidence>
<evidence type="ECO:0000259" key="7">
    <source>
        <dbReference type="PROSITE" id="PS52018"/>
    </source>
</evidence>
<dbReference type="RefSeq" id="WP_176507601.1">
    <property type="nucleotide sequence ID" value="NZ_JABWRP020000004.1"/>
</dbReference>
<name>A0A923GG86_9PSED</name>
<keyword evidence="10" id="KW-1185">Reference proteome</keyword>
<dbReference type="Pfam" id="PF14487">
    <property type="entry name" value="DarT"/>
    <property type="match status" value="1"/>
</dbReference>
<evidence type="ECO:0000256" key="2">
    <source>
        <dbReference type="ARBA" id="ARBA00022676"/>
    </source>
</evidence>
<comment type="caution">
    <text evidence="6">Lacks conserved residue(s) required for the propagation of feature annotation.</text>
</comment>
<protein>
    <submittedName>
        <fullName evidence="8">DUF4433 domain-containing protein</fullName>
    </submittedName>
</protein>
<reference evidence="8 10" key="1">
    <citation type="journal article" date="2020" name="Microorganisms">
        <title>Reliable Identification of Environmental Pseudomonas Isolates Using the rpoD Gene.</title>
        <authorList>
            <consortium name="The Broad Institute Genome Sequencing Platform"/>
            <person name="Girard L."/>
            <person name="Lood C."/>
            <person name="Rokni-Zadeh H."/>
            <person name="van Noort V."/>
            <person name="Lavigne R."/>
            <person name="De Mot R."/>
        </authorList>
    </citation>
    <scope>NUCLEOTIDE SEQUENCE</scope>
    <source>
        <strain evidence="8 10">RW4S2</strain>
    </source>
</reference>
<dbReference type="PROSITE" id="PS52018">
    <property type="entry name" value="DART"/>
    <property type="match status" value="1"/>
</dbReference>
<dbReference type="GO" id="GO:0016757">
    <property type="term" value="F:glycosyltransferase activity"/>
    <property type="evidence" value="ECO:0007669"/>
    <property type="project" value="UniProtKB-UniRule"/>
</dbReference>
<accession>A0A923GG86</accession>
<sequence>MPEEIQSGKLLYHLTSLENIPSIFEHGLLPRSQLTGFHDVADREIIKGRGTHGLENYVPFHWFARNPFDGRVQRDHFHKQFVLITVRRSLAERANWKVIPCHPLAGTEFRLLDYHAGFAAIDWQMMNRRDYQDQDCKNVCMAECLSPHAVPAASFFMIFVPSEEVAEAVNANRGSKVGTEVKVMRAMFS</sequence>
<dbReference type="GO" id="GO:0003677">
    <property type="term" value="F:DNA binding"/>
    <property type="evidence" value="ECO:0007669"/>
    <property type="project" value="UniProtKB-UniRule"/>
</dbReference>
<proteinExistence type="inferred from homology"/>
<keyword evidence="1 6" id="KW-1277">Toxin-antitoxin system</keyword>
<feature type="binding site" evidence="6">
    <location>
        <begin position="13"/>
        <end position="15"/>
    </location>
    <ligand>
        <name>NAD(+)</name>
        <dbReference type="ChEBI" id="CHEBI:57540"/>
    </ligand>
</feature>
<dbReference type="EMBL" id="JABWRP020000004">
    <property type="protein sequence ID" value="MBV4540903.1"/>
    <property type="molecule type" value="Genomic_DNA"/>
</dbReference>
<comment type="caution">
    <text evidence="8">The sequence shown here is derived from an EMBL/GenBank/DDBJ whole genome shotgun (WGS) entry which is preliminary data.</text>
</comment>
<dbReference type="GO" id="GO:0016779">
    <property type="term" value="F:nucleotidyltransferase activity"/>
    <property type="evidence" value="ECO:0007669"/>
    <property type="project" value="UniProtKB-UniRule"/>
</dbReference>
<keyword evidence="4 6" id="KW-0548">Nucleotidyltransferase</keyword>
<evidence type="ECO:0000313" key="8">
    <source>
        <dbReference type="EMBL" id="MBC3470499.1"/>
    </source>
</evidence>
<feature type="active site" evidence="6">
    <location>
        <position position="143"/>
    </location>
</feature>
<evidence type="ECO:0000256" key="6">
    <source>
        <dbReference type="PROSITE-ProRule" id="PRU01362"/>
    </source>
</evidence>
<evidence type="ECO:0000256" key="1">
    <source>
        <dbReference type="ARBA" id="ARBA00022649"/>
    </source>
</evidence>
<evidence type="ECO:0000313" key="10">
    <source>
        <dbReference type="Proteomes" id="UP000628137"/>
    </source>
</evidence>
<reference evidence="8" key="2">
    <citation type="submission" date="2020-07" db="EMBL/GenBank/DDBJ databases">
        <authorList>
            <person name="Lood C."/>
            <person name="Girard L."/>
        </authorList>
    </citation>
    <scope>NUCLEOTIDE SEQUENCE</scope>
    <source>
        <strain evidence="8">RW4S2</strain>
    </source>
</reference>
<dbReference type="EMBL" id="JABWRP010000004">
    <property type="protein sequence ID" value="MBC3470499.1"/>
    <property type="molecule type" value="Genomic_DNA"/>
</dbReference>
<feature type="binding site" evidence="6">
    <location>
        <position position="49"/>
    </location>
    <ligand>
        <name>NAD(+)</name>
        <dbReference type="ChEBI" id="CHEBI:57540"/>
    </ligand>
</feature>
<keyword evidence="3 6" id="KW-0808">Transferase</keyword>
<evidence type="ECO:0000256" key="4">
    <source>
        <dbReference type="ARBA" id="ARBA00022695"/>
    </source>
</evidence>
<organism evidence="8">
    <name type="scientific">Pseudomonas vlassakiae</name>
    <dbReference type="NCBI Taxonomy" id="485888"/>
    <lineage>
        <taxon>Bacteria</taxon>
        <taxon>Pseudomonadati</taxon>
        <taxon>Pseudomonadota</taxon>
        <taxon>Gammaproteobacteria</taxon>
        <taxon>Pseudomonadales</taxon>
        <taxon>Pseudomonadaceae</taxon>
        <taxon>Pseudomonas</taxon>
    </lineage>
</organism>
<gene>
    <name evidence="9" type="ORF">HU738_007535</name>
    <name evidence="8" type="ORF">HU738_07975</name>
</gene>
<dbReference type="InterPro" id="IPR029494">
    <property type="entry name" value="DarT"/>
</dbReference>
<dbReference type="Proteomes" id="UP000628137">
    <property type="component" value="Unassembled WGS sequence"/>
</dbReference>
<reference evidence="9" key="3">
    <citation type="submission" date="2021-06" db="EMBL/GenBank/DDBJ databases">
        <title>Updating the genus Pseudomonas: Description of 43 new species and partition of the Pseudomonas putida group.</title>
        <authorList>
            <person name="Girard L."/>
            <person name="Lood C."/>
            <person name="Vandamme P."/>
            <person name="Rokni-Zadeh H."/>
            <person name="Van Noort V."/>
            <person name="Hofte M."/>
            <person name="Lavigne R."/>
            <person name="De Mot R."/>
        </authorList>
    </citation>
    <scope>NUCLEOTIDE SEQUENCE</scope>
    <source>
        <strain evidence="9">RW4S2</strain>
    </source>
</reference>
<evidence type="ECO:0000256" key="3">
    <source>
        <dbReference type="ARBA" id="ARBA00022679"/>
    </source>
</evidence>
<evidence type="ECO:0000256" key="5">
    <source>
        <dbReference type="ARBA" id="ARBA00023125"/>
    </source>
</evidence>